<evidence type="ECO:0000256" key="2">
    <source>
        <dbReference type="ARBA" id="ARBA00023136"/>
    </source>
</evidence>
<dbReference type="PANTHER" id="PTHR40980:SF4">
    <property type="entry name" value="TONB-DEPENDENT RECEPTOR-LIKE BETA-BARREL DOMAIN-CONTAINING PROTEIN"/>
    <property type="match status" value="1"/>
</dbReference>
<evidence type="ECO:0000313" key="8">
    <source>
        <dbReference type="EMBL" id="XBH17807.1"/>
    </source>
</evidence>
<dbReference type="InterPro" id="IPR000531">
    <property type="entry name" value="Beta-barrel_TonB"/>
</dbReference>
<keyword evidence="2 4" id="KW-0472">Membrane</keyword>
<feature type="signal peptide" evidence="5">
    <location>
        <begin position="1"/>
        <end position="23"/>
    </location>
</feature>
<evidence type="ECO:0000259" key="6">
    <source>
        <dbReference type="Pfam" id="PF00593"/>
    </source>
</evidence>
<dbReference type="SUPFAM" id="SSF56935">
    <property type="entry name" value="Porins"/>
    <property type="match status" value="1"/>
</dbReference>
<dbReference type="EMBL" id="CP121196">
    <property type="protein sequence ID" value="XBH17807.1"/>
    <property type="molecule type" value="Genomic_DNA"/>
</dbReference>
<dbReference type="SUPFAM" id="SSF49452">
    <property type="entry name" value="Starch-binding domain-like"/>
    <property type="match status" value="1"/>
</dbReference>
<organism evidence="8">
    <name type="scientific">Telmatobacter sp. DSM 110680</name>
    <dbReference type="NCBI Taxonomy" id="3036704"/>
    <lineage>
        <taxon>Bacteria</taxon>
        <taxon>Pseudomonadati</taxon>
        <taxon>Acidobacteriota</taxon>
        <taxon>Terriglobia</taxon>
        <taxon>Terriglobales</taxon>
        <taxon>Acidobacteriaceae</taxon>
        <taxon>Telmatobacter</taxon>
    </lineage>
</organism>
<protein>
    <submittedName>
        <fullName evidence="8">TonB-dependent receptor</fullName>
    </submittedName>
</protein>
<dbReference type="InterPro" id="IPR036942">
    <property type="entry name" value="Beta-barrel_TonB_sf"/>
</dbReference>
<evidence type="ECO:0000256" key="5">
    <source>
        <dbReference type="SAM" id="SignalP"/>
    </source>
</evidence>
<proteinExistence type="inferred from homology"/>
<evidence type="ECO:0000256" key="1">
    <source>
        <dbReference type="ARBA" id="ARBA00004442"/>
    </source>
</evidence>
<keyword evidence="8" id="KW-0675">Receptor</keyword>
<dbReference type="Gene3D" id="2.40.170.20">
    <property type="entry name" value="TonB-dependent receptor, beta-barrel domain"/>
    <property type="match status" value="1"/>
</dbReference>
<keyword evidence="4" id="KW-0798">TonB box</keyword>
<feature type="domain" description="TonB-dependent receptor plug" evidence="7">
    <location>
        <begin position="137"/>
        <end position="234"/>
    </location>
</feature>
<feature type="domain" description="TonB-dependent receptor-like beta-barrel" evidence="6">
    <location>
        <begin position="460"/>
        <end position="915"/>
    </location>
</feature>
<dbReference type="Gene3D" id="2.60.40.1120">
    <property type="entry name" value="Carboxypeptidase-like, regulatory domain"/>
    <property type="match status" value="1"/>
</dbReference>
<dbReference type="Pfam" id="PF07715">
    <property type="entry name" value="Plug"/>
    <property type="match status" value="1"/>
</dbReference>
<keyword evidence="3" id="KW-0998">Cell outer membrane</keyword>
<dbReference type="NCBIfam" id="TIGR01782">
    <property type="entry name" value="TonB-Xanth-Caul"/>
    <property type="match status" value="1"/>
</dbReference>
<dbReference type="GO" id="GO:0030246">
    <property type="term" value="F:carbohydrate binding"/>
    <property type="evidence" value="ECO:0007669"/>
    <property type="project" value="InterPro"/>
</dbReference>
<dbReference type="InterPro" id="IPR010104">
    <property type="entry name" value="TonB_rcpt_bac"/>
</dbReference>
<dbReference type="InterPro" id="IPR013784">
    <property type="entry name" value="Carb-bd-like_fold"/>
</dbReference>
<reference evidence="8" key="1">
    <citation type="submission" date="2023-03" db="EMBL/GenBank/DDBJ databases">
        <title>Edaphobacter sp.</title>
        <authorList>
            <person name="Huber K.J."/>
            <person name="Papendorf J."/>
            <person name="Pilke C."/>
            <person name="Bunk B."/>
            <person name="Sproeer C."/>
            <person name="Pester M."/>
        </authorList>
    </citation>
    <scope>NUCLEOTIDE SEQUENCE</scope>
    <source>
        <strain evidence="8">DSM 110680</strain>
    </source>
</reference>
<feature type="chain" id="PRO_5044008794" evidence="5">
    <location>
        <begin position="24"/>
        <end position="951"/>
    </location>
</feature>
<accession>A0AAU7DL25</accession>
<keyword evidence="5" id="KW-0732">Signal</keyword>
<name>A0AAU7DL25_9BACT</name>
<gene>
    <name evidence="8" type="ORF">P8935_00400</name>
</gene>
<dbReference type="Gene3D" id="2.170.130.10">
    <property type="entry name" value="TonB-dependent receptor, plug domain"/>
    <property type="match status" value="1"/>
</dbReference>
<dbReference type="InterPro" id="IPR012910">
    <property type="entry name" value="Plug_dom"/>
</dbReference>
<comment type="subcellular location">
    <subcellularLocation>
        <location evidence="1 4">Cell outer membrane</location>
    </subcellularLocation>
</comment>
<dbReference type="AlphaFoldDB" id="A0AAU7DL25"/>
<evidence type="ECO:0000256" key="4">
    <source>
        <dbReference type="RuleBase" id="RU003357"/>
    </source>
</evidence>
<dbReference type="Pfam" id="PF13620">
    <property type="entry name" value="CarboxypepD_reg"/>
    <property type="match status" value="1"/>
</dbReference>
<dbReference type="Pfam" id="PF00593">
    <property type="entry name" value="TonB_dep_Rec_b-barrel"/>
    <property type="match status" value="1"/>
</dbReference>
<evidence type="ECO:0000259" key="7">
    <source>
        <dbReference type="Pfam" id="PF07715"/>
    </source>
</evidence>
<dbReference type="InterPro" id="IPR037066">
    <property type="entry name" value="Plug_dom_sf"/>
</dbReference>
<dbReference type="GO" id="GO:0009279">
    <property type="term" value="C:cell outer membrane"/>
    <property type="evidence" value="ECO:0007669"/>
    <property type="project" value="UniProtKB-SubCell"/>
</dbReference>
<sequence length="951" mass="103337">MRKPFFFLSVLLSCVVALSPAFSQSTKGIISGVVKDSGGAVLQGAKIELQPQGRPISTNELGEFNIQEVNPGTYTLTVSYVGFGPYVTSFTVVAGQTAHVEAVLKVANASDDVIVSADRPHGEAEAINRTLAAENILQVLPADVIVSLPNANIADALGRMASVTIERDEGEGKYVQIRGTEPRLSNTMIDGVTVPSPETGVRQIKLDTIASDLVDSVEINKTLQANIDADGIGGSVNLVTKTAGEVPAATFYGVGGYTPIIGGRTVDQMGGTVGKRFGADKKLGLLLGGTYDFNGRGINDIEPSPTTSSAVPHYDSMDLRDYIYYRTRWGMTASADYKLREGSDISIRGLFSTFRNWGNKWVYTLNDGDVPQYSQDWRRPNMAVGSLALQGKHVFNASTVNWSVSAGRSRSLSGSGSVKYSWVGDPNIDCTNVPGVSVNRPGWSSGCFGPGADNSEDPNNYKLKAFAPPTFGKSAQVNLQASASYARFYHIGTHFGTIEFGGKIRSAHKFDDTYDESFTPSGTTLVAAHPEWDSDFTDPNYYDKTYHYGPVTDYNKVESYVNHNAGGFTLSGGPGVNPNNYDFVERIPAGYVMNTIELGSRLRLVTGIRFEATHLDTLSFDPNLNPAPTTLTFKAGGDSLDVLPSASLRFAVDKDSDLRLVYGRGLARPDPQDVTAAVGQPDITTTPATVSIGNPNLKAEYANNYDILYERSFNNAGLLQAGYFYKDISNPIVTLQTLTTNYKYNPGAPTLVSEPSNAGSAHVQGIEVGFQQRFSYLPGAFRGAGLSANYSYTNSQANEVDPLRTDSPAMLRQAPNSWNISPTFDTKKFSMRVGMTFDDKMIYAYQYENLAYVYDDNGNPVLNPNGTQETTPNPQVNGVAGPAGDNYLYSHFQFDTQASYKLPWGFQVYGYGLNLNNEVFGFYNGSPQYVVQREYYHPTYAGGLRWTSHHE</sequence>
<comment type="similarity">
    <text evidence="4">Belongs to the TonB-dependent receptor family.</text>
</comment>
<evidence type="ECO:0000256" key="3">
    <source>
        <dbReference type="ARBA" id="ARBA00023237"/>
    </source>
</evidence>
<dbReference type="RefSeq" id="WP_348263032.1">
    <property type="nucleotide sequence ID" value="NZ_CP121196.1"/>
</dbReference>
<dbReference type="PANTHER" id="PTHR40980">
    <property type="entry name" value="PLUG DOMAIN-CONTAINING PROTEIN"/>
    <property type="match status" value="1"/>
</dbReference>